<dbReference type="InterPro" id="IPR051334">
    <property type="entry name" value="SRPK"/>
</dbReference>
<protein>
    <recommendedName>
        <fullName evidence="1">non-specific serine/threonine protein kinase</fullName>
        <ecNumber evidence="1">2.7.11.1</ecNumber>
    </recommendedName>
</protein>
<dbReference type="Proteomes" id="UP001642482">
    <property type="component" value="Unassembled WGS sequence"/>
</dbReference>
<dbReference type="PROSITE" id="PS00107">
    <property type="entry name" value="PROTEIN_KINASE_ATP"/>
    <property type="match status" value="1"/>
</dbReference>
<dbReference type="EC" id="2.7.11.1" evidence="1"/>
<dbReference type="SUPFAM" id="SSF56112">
    <property type="entry name" value="Protein kinase-like (PK-like)"/>
    <property type="match status" value="1"/>
</dbReference>
<feature type="binding site" evidence="9">
    <location>
        <position position="88"/>
    </location>
    <ligand>
        <name>ATP</name>
        <dbReference type="ChEBI" id="CHEBI:30616"/>
    </ligand>
</feature>
<comment type="caution">
    <text evidence="12">The sequence shown here is derived from an EMBL/GenBank/DDBJ whole genome shotgun (WGS) entry which is preliminary data.</text>
</comment>
<evidence type="ECO:0000256" key="1">
    <source>
        <dbReference type="ARBA" id="ARBA00012513"/>
    </source>
</evidence>
<evidence type="ECO:0000313" key="12">
    <source>
        <dbReference type="EMBL" id="CAK7220174.1"/>
    </source>
</evidence>
<dbReference type="Gene3D" id="3.30.200.20">
    <property type="entry name" value="Phosphorylase Kinase, domain 1"/>
    <property type="match status" value="1"/>
</dbReference>
<evidence type="ECO:0000256" key="7">
    <source>
        <dbReference type="ARBA" id="ARBA00047899"/>
    </source>
</evidence>
<dbReference type="Gene3D" id="1.10.510.10">
    <property type="entry name" value="Transferase(Phosphotransferase) domain 1"/>
    <property type="match status" value="1"/>
</dbReference>
<dbReference type="PANTHER" id="PTHR47634">
    <property type="entry name" value="PROTEIN KINASE DOMAIN-CONTAINING PROTEIN-RELATED"/>
    <property type="match status" value="1"/>
</dbReference>
<name>A0ABP0BKP0_9PEZI</name>
<dbReference type="InterPro" id="IPR008271">
    <property type="entry name" value="Ser/Thr_kinase_AS"/>
</dbReference>
<comment type="similarity">
    <text evidence="10">Belongs to the protein kinase superfamily.</text>
</comment>
<evidence type="ECO:0000256" key="9">
    <source>
        <dbReference type="PROSITE-ProRule" id="PRU10141"/>
    </source>
</evidence>
<dbReference type="InterPro" id="IPR000719">
    <property type="entry name" value="Prot_kinase_dom"/>
</dbReference>
<keyword evidence="5" id="KW-0418">Kinase</keyword>
<evidence type="ECO:0000256" key="3">
    <source>
        <dbReference type="ARBA" id="ARBA00022679"/>
    </source>
</evidence>
<keyword evidence="4 9" id="KW-0547">Nucleotide-binding</keyword>
<evidence type="ECO:0000256" key="5">
    <source>
        <dbReference type="ARBA" id="ARBA00022777"/>
    </source>
</evidence>
<accession>A0ABP0BKP0</accession>
<proteinExistence type="inferred from homology"/>
<evidence type="ECO:0000256" key="8">
    <source>
        <dbReference type="ARBA" id="ARBA00048679"/>
    </source>
</evidence>
<dbReference type="Pfam" id="PF00069">
    <property type="entry name" value="Pkinase"/>
    <property type="match status" value="1"/>
</dbReference>
<sequence length="409" mass="46871">MASLFRLLPWLRPWKPLAFTNTDFPRIAPNVKIEEEHFPDYMASRYYPVQIGQVLQDRYQIVGKLGFGAYSTVWLARDLPGRQHVALKLFITAESIGEHLDNELGMYRRIAQTKSSHPGRRSIRQLLDSFDIDGPDGSHRCLVHPPLWDSVDTLLHRNPIRRLPPQIISVVLNHVLLALDFLHTECQMIHTDIKADNIMLAIGDDSVFTAFEEDEFNDPSPRKVLDDGRSIYLSRQLRMPKYLGAPVLCDFGSAVLGDVEHREDVQPDIYRAPEVILGASWSYPIDIWNVACMVWTNFEGGGLFSGLDPEEQRYCGRTHIAEIMALLGPPPAEHVRDGRESHRFFMESSDVQKDIALPAPKSLQEREISLEGEDQRKFLAMMDRMLQWDPAKRASAKELAEDDWIKLYR</sequence>
<dbReference type="PROSITE" id="PS50011">
    <property type="entry name" value="PROTEIN_KINASE_DOM"/>
    <property type="match status" value="1"/>
</dbReference>
<comment type="catalytic activity">
    <reaction evidence="7">
        <text>L-threonyl-[protein] + ATP = O-phospho-L-threonyl-[protein] + ADP + H(+)</text>
        <dbReference type="Rhea" id="RHEA:46608"/>
        <dbReference type="Rhea" id="RHEA-COMP:11060"/>
        <dbReference type="Rhea" id="RHEA-COMP:11605"/>
        <dbReference type="ChEBI" id="CHEBI:15378"/>
        <dbReference type="ChEBI" id="CHEBI:30013"/>
        <dbReference type="ChEBI" id="CHEBI:30616"/>
        <dbReference type="ChEBI" id="CHEBI:61977"/>
        <dbReference type="ChEBI" id="CHEBI:456216"/>
        <dbReference type="EC" id="2.7.11.1"/>
    </reaction>
</comment>
<evidence type="ECO:0000256" key="6">
    <source>
        <dbReference type="ARBA" id="ARBA00022840"/>
    </source>
</evidence>
<dbReference type="InterPro" id="IPR017441">
    <property type="entry name" value="Protein_kinase_ATP_BS"/>
</dbReference>
<dbReference type="PANTHER" id="PTHR47634:SF9">
    <property type="entry name" value="PROTEIN KINASE DOMAIN-CONTAINING PROTEIN-RELATED"/>
    <property type="match status" value="1"/>
</dbReference>
<keyword evidence="6 9" id="KW-0067">ATP-binding</keyword>
<keyword evidence="13" id="KW-1185">Reference proteome</keyword>
<comment type="catalytic activity">
    <reaction evidence="8">
        <text>L-seryl-[protein] + ATP = O-phospho-L-seryl-[protein] + ADP + H(+)</text>
        <dbReference type="Rhea" id="RHEA:17989"/>
        <dbReference type="Rhea" id="RHEA-COMP:9863"/>
        <dbReference type="Rhea" id="RHEA-COMP:11604"/>
        <dbReference type="ChEBI" id="CHEBI:15378"/>
        <dbReference type="ChEBI" id="CHEBI:29999"/>
        <dbReference type="ChEBI" id="CHEBI:30616"/>
        <dbReference type="ChEBI" id="CHEBI:83421"/>
        <dbReference type="ChEBI" id="CHEBI:456216"/>
        <dbReference type="EC" id="2.7.11.1"/>
    </reaction>
</comment>
<dbReference type="SMART" id="SM00220">
    <property type="entry name" value="S_TKc"/>
    <property type="match status" value="1"/>
</dbReference>
<reference evidence="12 13" key="1">
    <citation type="submission" date="2024-01" db="EMBL/GenBank/DDBJ databases">
        <authorList>
            <person name="Allen C."/>
            <person name="Tagirdzhanova G."/>
        </authorList>
    </citation>
    <scope>NUCLEOTIDE SEQUENCE [LARGE SCALE GENOMIC DNA]</scope>
</reference>
<evidence type="ECO:0000256" key="2">
    <source>
        <dbReference type="ARBA" id="ARBA00022527"/>
    </source>
</evidence>
<dbReference type="PROSITE" id="PS00108">
    <property type="entry name" value="PROTEIN_KINASE_ST"/>
    <property type="match status" value="1"/>
</dbReference>
<organism evidence="12 13">
    <name type="scientific">Sporothrix eucalyptigena</name>
    <dbReference type="NCBI Taxonomy" id="1812306"/>
    <lineage>
        <taxon>Eukaryota</taxon>
        <taxon>Fungi</taxon>
        <taxon>Dikarya</taxon>
        <taxon>Ascomycota</taxon>
        <taxon>Pezizomycotina</taxon>
        <taxon>Sordariomycetes</taxon>
        <taxon>Sordariomycetidae</taxon>
        <taxon>Ophiostomatales</taxon>
        <taxon>Ophiostomataceae</taxon>
        <taxon>Sporothrix</taxon>
    </lineage>
</organism>
<evidence type="ECO:0000256" key="10">
    <source>
        <dbReference type="RuleBase" id="RU000304"/>
    </source>
</evidence>
<dbReference type="EMBL" id="CAWUHD010000034">
    <property type="protein sequence ID" value="CAK7220174.1"/>
    <property type="molecule type" value="Genomic_DNA"/>
</dbReference>
<feature type="domain" description="Protein kinase" evidence="11">
    <location>
        <begin position="59"/>
        <end position="405"/>
    </location>
</feature>
<evidence type="ECO:0000256" key="4">
    <source>
        <dbReference type="ARBA" id="ARBA00022741"/>
    </source>
</evidence>
<gene>
    <name evidence="12" type="ORF">SEUCBS140593_004143</name>
</gene>
<evidence type="ECO:0000259" key="11">
    <source>
        <dbReference type="PROSITE" id="PS50011"/>
    </source>
</evidence>
<keyword evidence="3" id="KW-0808">Transferase</keyword>
<evidence type="ECO:0000313" key="13">
    <source>
        <dbReference type="Proteomes" id="UP001642482"/>
    </source>
</evidence>
<keyword evidence="2 10" id="KW-0723">Serine/threonine-protein kinase</keyword>
<dbReference type="InterPro" id="IPR011009">
    <property type="entry name" value="Kinase-like_dom_sf"/>
</dbReference>